<dbReference type="Proteomes" id="UP000256970">
    <property type="component" value="Unassembled WGS sequence"/>
</dbReference>
<sequence>MAGLQKTWERSGTLQTPERQGAVDSRRLQQLAPVVTLQEVHKTLAVGASDQQQAQQRRSSDAAATAATAASAAAQSNMSSSSRDAADVPEGVSPAAWSAMLQTAKEFDMRGVFDPAVNKLRSSMMQQVKVFKEQQQQQQQQQAVKAGQGAGLAAALASKQPMAAASAAASAQQLQDTSSLAGRLDAACQQVIASLPVLRKLPHTAASVASVNSRATNRTGLTNRTRRAGTAASTAARQRQQQQQDLQQQQPQQQQQQQQELPALYAVQEQRSPLGPASQLSRSALQQLEQQAGHSMQFCAEDGSSSGCSSSCKPAVCPHPDAATALNLGVLAWQQQSSSSSRCIAGSTAGGMSAAQAVNRSGCTSTTRSGRSGCCSPVAALTQRSGNKPLQQPYQQCLEQVQEQEGEGLQQSKPQRRLAVRQKRSKSLAACVAELTAAARPSTPTDHAAESAAVQQRLSPAACEAFQQSVAAAVDNNLRLYRQRLQQAQQQLLQRELAGEQTQQHAIGSSSSSQVLAAAEGGSSGSKQLEAAAAGVTDCVASSAAGRDEASRGSAASGAEGPRAAAAAIGVDAAVLTMQQLVALLAKRDVQPEQEEGCTPDSKQQAAGKPAQPASATSTASHKLAAAQTMSQLLEAANEHLHAAALKFADPATAAADAGGRGSMRLDLGRIAAVHQMGKAWQRTARSNQSNASSTSSTSRGSGQQSGAATNRSNGGGTNRLLLPLPQPIAPGDAPSSTAAAASQARTSCAGSAAAPHDTQQSTQSTAAAAASNSSAARLPAGFKAAPPPRLAAPSADELAAVPLPSLPPLLDLSHEPAKVLQARLARV</sequence>
<dbReference type="AlphaFoldDB" id="A0A383V5C7"/>
<feature type="region of interest" description="Disordered" evidence="2">
    <location>
        <begin position="1"/>
        <end position="25"/>
    </location>
</feature>
<feature type="compositionally biased region" description="Low complexity" evidence="2">
    <location>
        <begin position="48"/>
        <end position="68"/>
    </location>
</feature>
<evidence type="ECO:0000256" key="1">
    <source>
        <dbReference type="SAM" id="Coils"/>
    </source>
</evidence>
<feature type="compositionally biased region" description="Low complexity" evidence="2">
    <location>
        <begin position="759"/>
        <end position="773"/>
    </location>
</feature>
<feature type="compositionally biased region" description="Low complexity" evidence="2">
    <location>
        <begin position="730"/>
        <end position="751"/>
    </location>
</feature>
<feature type="compositionally biased region" description="Low complexity" evidence="2">
    <location>
        <begin position="214"/>
        <end position="259"/>
    </location>
</feature>
<keyword evidence="1" id="KW-0175">Coiled coil</keyword>
<reference evidence="3 4" key="1">
    <citation type="submission" date="2016-10" db="EMBL/GenBank/DDBJ databases">
        <authorList>
            <person name="Cai Z."/>
        </authorList>
    </citation>
    <scope>NUCLEOTIDE SEQUENCE [LARGE SCALE GENOMIC DNA]</scope>
</reference>
<feature type="region of interest" description="Disordered" evidence="2">
    <location>
        <begin position="47"/>
        <end position="68"/>
    </location>
</feature>
<evidence type="ECO:0000256" key="2">
    <source>
        <dbReference type="SAM" id="MobiDB-lite"/>
    </source>
</evidence>
<evidence type="ECO:0000313" key="3">
    <source>
        <dbReference type="EMBL" id="SZX59992.1"/>
    </source>
</evidence>
<protein>
    <submittedName>
        <fullName evidence="3">Uncharacterized protein</fullName>
    </submittedName>
</protein>
<gene>
    <name evidence="3" type="ORF">BQ4739_LOCUS581</name>
</gene>
<feature type="coiled-coil region" evidence="1">
    <location>
        <begin position="471"/>
        <end position="498"/>
    </location>
</feature>
<evidence type="ECO:0000313" key="4">
    <source>
        <dbReference type="Proteomes" id="UP000256970"/>
    </source>
</evidence>
<name>A0A383V5C7_TETOB</name>
<feature type="region of interest" description="Disordered" evidence="2">
    <location>
        <begin position="592"/>
        <end position="623"/>
    </location>
</feature>
<organism evidence="3 4">
    <name type="scientific">Tetradesmus obliquus</name>
    <name type="common">Green alga</name>
    <name type="synonym">Acutodesmus obliquus</name>
    <dbReference type="NCBI Taxonomy" id="3088"/>
    <lineage>
        <taxon>Eukaryota</taxon>
        <taxon>Viridiplantae</taxon>
        <taxon>Chlorophyta</taxon>
        <taxon>core chlorophytes</taxon>
        <taxon>Chlorophyceae</taxon>
        <taxon>CS clade</taxon>
        <taxon>Sphaeropleales</taxon>
        <taxon>Scenedesmaceae</taxon>
        <taxon>Tetradesmus</taxon>
    </lineage>
</organism>
<feature type="region of interest" description="Disordered" evidence="2">
    <location>
        <begin position="679"/>
        <end position="773"/>
    </location>
</feature>
<keyword evidence="4" id="KW-1185">Reference proteome</keyword>
<proteinExistence type="predicted"/>
<feature type="compositionally biased region" description="Low complexity" evidence="2">
    <location>
        <begin position="683"/>
        <end position="708"/>
    </location>
</feature>
<feature type="region of interest" description="Disordered" evidence="2">
    <location>
        <begin position="206"/>
        <end position="260"/>
    </location>
</feature>
<accession>A0A383V5C7</accession>
<dbReference type="EMBL" id="FNXT01000035">
    <property type="protein sequence ID" value="SZX59992.1"/>
    <property type="molecule type" value="Genomic_DNA"/>
</dbReference>
<feature type="compositionally biased region" description="Low complexity" evidence="2">
    <location>
        <begin position="602"/>
        <end position="621"/>
    </location>
</feature>